<comment type="caution">
    <text evidence="2">The sequence shown here is derived from an EMBL/GenBank/DDBJ whole genome shotgun (WGS) entry which is preliminary data.</text>
</comment>
<proteinExistence type="predicted"/>
<dbReference type="Proteomes" id="UP000499080">
    <property type="component" value="Unassembled WGS sequence"/>
</dbReference>
<keyword evidence="3" id="KW-1185">Reference proteome</keyword>
<feature type="region of interest" description="Disordered" evidence="1">
    <location>
        <begin position="94"/>
        <end position="115"/>
    </location>
</feature>
<evidence type="ECO:0000313" key="3">
    <source>
        <dbReference type="Proteomes" id="UP000499080"/>
    </source>
</evidence>
<name>A0A4Y2T2Y0_ARAVE</name>
<dbReference type="AlphaFoldDB" id="A0A4Y2T2Y0"/>
<dbReference type="EMBL" id="BGPR01025777">
    <property type="protein sequence ID" value="GBN94964.1"/>
    <property type="molecule type" value="Genomic_DNA"/>
</dbReference>
<feature type="compositionally biased region" description="Basic and acidic residues" evidence="1">
    <location>
        <begin position="43"/>
        <end position="58"/>
    </location>
</feature>
<sequence>MTCSLSTATTKAAKTKTHARNPCVTCKEKPEKEKRGFSVPQKMRGEGRQREENPKHQVMDSTGLDNDPPQTKTVIFEFGAVLSSQVGQRTVKMMNPPSGRKCHSRTSEQTLTLAS</sequence>
<evidence type="ECO:0000313" key="2">
    <source>
        <dbReference type="EMBL" id="GBN94964.1"/>
    </source>
</evidence>
<gene>
    <name evidence="2" type="ORF">AVEN_5234_1</name>
</gene>
<feature type="compositionally biased region" description="Basic and acidic residues" evidence="1">
    <location>
        <begin position="26"/>
        <end position="36"/>
    </location>
</feature>
<evidence type="ECO:0000256" key="1">
    <source>
        <dbReference type="SAM" id="MobiDB-lite"/>
    </source>
</evidence>
<feature type="region of interest" description="Disordered" evidence="1">
    <location>
        <begin position="1"/>
        <end position="70"/>
    </location>
</feature>
<feature type="compositionally biased region" description="Polar residues" evidence="1">
    <location>
        <begin position="59"/>
        <end position="70"/>
    </location>
</feature>
<protein>
    <submittedName>
        <fullName evidence="2">Uncharacterized protein</fullName>
    </submittedName>
</protein>
<organism evidence="2 3">
    <name type="scientific">Araneus ventricosus</name>
    <name type="common">Orbweaver spider</name>
    <name type="synonym">Epeira ventricosa</name>
    <dbReference type="NCBI Taxonomy" id="182803"/>
    <lineage>
        <taxon>Eukaryota</taxon>
        <taxon>Metazoa</taxon>
        <taxon>Ecdysozoa</taxon>
        <taxon>Arthropoda</taxon>
        <taxon>Chelicerata</taxon>
        <taxon>Arachnida</taxon>
        <taxon>Araneae</taxon>
        <taxon>Araneomorphae</taxon>
        <taxon>Entelegynae</taxon>
        <taxon>Araneoidea</taxon>
        <taxon>Araneidae</taxon>
        <taxon>Araneus</taxon>
    </lineage>
</organism>
<reference evidence="2 3" key="1">
    <citation type="journal article" date="2019" name="Sci. Rep.">
        <title>Orb-weaving spider Araneus ventricosus genome elucidates the spidroin gene catalogue.</title>
        <authorList>
            <person name="Kono N."/>
            <person name="Nakamura H."/>
            <person name="Ohtoshi R."/>
            <person name="Moran D.A.P."/>
            <person name="Shinohara A."/>
            <person name="Yoshida Y."/>
            <person name="Fujiwara M."/>
            <person name="Mori M."/>
            <person name="Tomita M."/>
            <person name="Arakawa K."/>
        </authorList>
    </citation>
    <scope>NUCLEOTIDE SEQUENCE [LARGE SCALE GENOMIC DNA]</scope>
</reference>
<accession>A0A4Y2T2Y0</accession>